<reference evidence="5 6" key="1">
    <citation type="submission" date="2019-03" db="EMBL/GenBank/DDBJ databases">
        <title>Genomic Encyclopedia of Type Strains, Phase IV (KMG-IV): sequencing the most valuable type-strain genomes for metagenomic binning, comparative biology and taxonomic classification.</title>
        <authorList>
            <person name="Goeker M."/>
        </authorList>
    </citation>
    <scope>NUCLEOTIDE SEQUENCE [LARGE SCALE GENOMIC DNA]</scope>
    <source>
        <strain evidence="5 6">DSM 15534</strain>
    </source>
</reference>
<dbReference type="Gene3D" id="3.40.250.10">
    <property type="entry name" value="Rhodanese-like domain"/>
    <property type="match status" value="1"/>
</dbReference>
<name>A0A4R1FQT3_9PAST</name>
<dbReference type="Proteomes" id="UP000294702">
    <property type="component" value="Unassembled WGS sequence"/>
</dbReference>
<accession>A0A4R1FQT3</accession>
<keyword evidence="6" id="KW-1185">Reference proteome</keyword>
<dbReference type="GO" id="GO:0005737">
    <property type="term" value="C:cytoplasm"/>
    <property type="evidence" value="ECO:0007669"/>
    <property type="project" value="UniProtKB-SubCell"/>
</dbReference>
<evidence type="ECO:0000256" key="2">
    <source>
        <dbReference type="ARBA" id="ARBA00022679"/>
    </source>
</evidence>
<dbReference type="PANTHER" id="PTHR43031">
    <property type="entry name" value="FAD-DEPENDENT OXIDOREDUCTASE"/>
    <property type="match status" value="1"/>
</dbReference>
<dbReference type="InterPro" id="IPR001763">
    <property type="entry name" value="Rhodanese-like_dom"/>
</dbReference>
<keyword evidence="1 3" id="KW-0963">Cytoplasm</keyword>
<comment type="catalytic activity">
    <reaction evidence="3">
        <text>thiosulfate + hydrogen cyanide = thiocyanate + sulfite + 2 H(+)</text>
        <dbReference type="Rhea" id="RHEA:16881"/>
        <dbReference type="ChEBI" id="CHEBI:15378"/>
        <dbReference type="ChEBI" id="CHEBI:17359"/>
        <dbReference type="ChEBI" id="CHEBI:18022"/>
        <dbReference type="ChEBI" id="CHEBI:18407"/>
        <dbReference type="ChEBI" id="CHEBI:33542"/>
        <dbReference type="EC" id="2.8.1.1"/>
    </reaction>
</comment>
<dbReference type="AlphaFoldDB" id="A0A4R1FQT3"/>
<dbReference type="Pfam" id="PF00581">
    <property type="entry name" value="Rhodanese"/>
    <property type="match status" value="1"/>
</dbReference>
<dbReference type="InterPro" id="IPR050229">
    <property type="entry name" value="GlpE_sulfurtransferase"/>
</dbReference>
<dbReference type="PROSITE" id="PS50206">
    <property type="entry name" value="RHODANESE_3"/>
    <property type="match status" value="1"/>
</dbReference>
<comment type="catalytic activity">
    <reaction evidence="3">
        <text>thiosulfate + [thioredoxin]-dithiol = [thioredoxin]-disulfide + hydrogen sulfide + sulfite + 2 H(+)</text>
        <dbReference type="Rhea" id="RHEA:83859"/>
        <dbReference type="Rhea" id="RHEA-COMP:10698"/>
        <dbReference type="Rhea" id="RHEA-COMP:10700"/>
        <dbReference type="ChEBI" id="CHEBI:15378"/>
        <dbReference type="ChEBI" id="CHEBI:17359"/>
        <dbReference type="ChEBI" id="CHEBI:29919"/>
        <dbReference type="ChEBI" id="CHEBI:29950"/>
        <dbReference type="ChEBI" id="CHEBI:33542"/>
        <dbReference type="ChEBI" id="CHEBI:50058"/>
    </reaction>
</comment>
<keyword evidence="2 3" id="KW-0808">Transferase</keyword>
<dbReference type="EMBL" id="SMFT01000005">
    <property type="protein sequence ID" value="TCJ95839.1"/>
    <property type="molecule type" value="Genomic_DNA"/>
</dbReference>
<evidence type="ECO:0000313" key="6">
    <source>
        <dbReference type="Proteomes" id="UP000294702"/>
    </source>
</evidence>
<evidence type="ECO:0000256" key="3">
    <source>
        <dbReference type="HAMAP-Rule" id="MF_01009"/>
    </source>
</evidence>
<dbReference type="SMART" id="SM00450">
    <property type="entry name" value="RHOD"/>
    <property type="match status" value="1"/>
</dbReference>
<proteinExistence type="inferred from homology"/>
<evidence type="ECO:0000256" key="1">
    <source>
        <dbReference type="ARBA" id="ARBA00022490"/>
    </source>
</evidence>
<gene>
    <name evidence="3" type="primary">glpE</name>
    <name evidence="5" type="ORF">EV694_1840</name>
</gene>
<evidence type="ECO:0000313" key="5">
    <source>
        <dbReference type="EMBL" id="TCJ95839.1"/>
    </source>
</evidence>
<sequence>MEQFVEITPEEAWQLLQQEEAVLVDIRDLPRFSYSRPQGAFHLTNQSYGQFQDEYDFDQPVIVSCYHGVSSRNVAQFLLEQGYEQVYSVKGGFDAWVRAELPIETGY</sequence>
<comment type="similarity">
    <text evidence="3">Belongs to the GlpE family.</text>
</comment>
<dbReference type="EC" id="2.8.1.1" evidence="3"/>
<dbReference type="PANTHER" id="PTHR43031:SF6">
    <property type="entry name" value="THIOSULFATE SULFURTRANSFERASE GLPE"/>
    <property type="match status" value="1"/>
</dbReference>
<comment type="subcellular location">
    <subcellularLocation>
        <location evidence="3">Cytoplasm</location>
    </subcellularLocation>
</comment>
<comment type="function">
    <text evidence="3">Transferase that catalyzes the transfer of sulfur from thiosulfate to thiophilic acceptors such as cyanide or dithiols. May function in a CysM-independent thiosulfate assimilation pathway by catalyzing the conversion of thiosulfate to sulfite, which can then be used for L-cysteine biosynthesis.</text>
</comment>
<comment type="caution">
    <text evidence="5">The sequence shown here is derived from an EMBL/GenBank/DDBJ whole genome shotgun (WGS) entry which is preliminary data.</text>
</comment>
<dbReference type="InterPro" id="IPR036873">
    <property type="entry name" value="Rhodanese-like_dom_sf"/>
</dbReference>
<evidence type="ECO:0000259" key="4">
    <source>
        <dbReference type="PROSITE" id="PS50206"/>
    </source>
</evidence>
<protein>
    <recommendedName>
        <fullName evidence="3">Thiosulfate sulfurtransferase GlpE</fullName>
        <ecNumber evidence="3">2.8.1.1</ecNumber>
    </recommendedName>
</protein>
<dbReference type="GO" id="GO:0004792">
    <property type="term" value="F:thiosulfate-cyanide sulfurtransferase activity"/>
    <property type="evidence" value="ECO:0007669"/>
    <property type="project" value="UniProtKB-UniRule"/>
</dbReference>
<dbReference type="SUPFAM" id="SSF52821">
    <property type="entry name" value="Rhodanese/Cell cycle control phosphatase"/>
    <property type="match status" value="1"/>
</dbReference>
<dbReference type="CDD" id="cd01444">
    <property type="entry name" value="GlpE_ST"/>
    <property type="match status" value="1"/>
</dbReference>
<dbReference type="NCBIfam" id="NF001195">
    <property type="entry name" value="PRK00162.1"/>
    <property type="match status" value="1"/>
</dbReference>
<feature type="domain" description="Rhodanese" evidence="4">
    <location>
        <begin position="17"/>
        <end position="105"/>
    </location>
</feature>
<dbReference type="InterPro" id="IPR023695">
    <property type="entry name" value="Thiosulf_sulfurTrfase"/>
</dbReference>
<dbReference type="HAMAP" id="MF_01009">
    <property type="entry name" value="Thiosulf_sulfurtr"/>
    <property type="match status" value="1"/>
</dbReference>
<dbReference type="GO" id="GO:0103041">
    <property type="term" value="F:thiosulfate-thioredoxin sulfurtransferase activity"/>
    <property type="evidence" value="ECO:0007669"/>
    <property type="project" value="RHEA"/>
</dbReference>
<organism evidence="5 6">
    <name type="scientific">Volucribacter psittacicida</name>
    <dbReference type="NCBI Taxonomy" id="203482"/>
    <lineage>
        <taxon>Bacteria</taxon>
        <taxon>Pseudomonadati</taxon>
        <taxon>Pseudomonadota</taxon>
        <taxon>Gammaproteobacteria</taxon>
        <taxon>Pasteurellales</taxon>
        <taxon>Pasteurellaceae</taxon>
        <taxon>Volucribacter</taxon>
    </lineage>
</organism>
<feature type="active site" description="Cysteine persulfide intermediate" evidence="3">
    <location>
        <position position="65"/>
    </location>
</feature>